<evidence type="ECO:0000256" key="1">
    <source>
        <dbReference type="SAM" id="MobiDB-lite"/>
    </source>
</evidence>
<keyword evidence="3" id="KW-1185">Reference proteome</keyword>
<feature type="region of interest" description="Disordered" evidence="1">
    <location>
        <begin position="1"/>
        <end position="28"/>
    </location>
</feature>
<evidence type="ECO:0000313" key="2">
    <source>
        <dbReference type="EMBL" id="GBG34816.1"/>
    </source>
</evidence>
<proteinExistence type="predicted"/>
<organism evidence="2 3">
    <name type="scientific">Hondaea fermentalgiana</name>
    <dbReference type="NCBI Taxonomy" id="2315210"/>
    <lineage>
        <taxon>Eukaryota</taxon>
        <taxon>Sar</taxon>
        <taxon>Stramenopiles</taxon>
        <taxon>Bigyra</taxon>
        <taxon>Labyrinthulomycetes</taxon>
        <taxon>Thraustochytrida</taxon>
        <taxon>Thraustochytriidae</taxon>
        <taxon>Hondaea</taxon>
    </lineage>
</organism>
<dbReference type="AlphaFoldDB" id="A0A2R5GVE3"/>
<gene>
    <name evidence="2" type="ORF">FCC1311_110382</name>
</gene>
<comment type="caution">
    <text evidence="2">The sequence shown here is derived from an EMBL/GenBank/DDBJ whole genome shotgun (WGS) entry which is preliminary data.</text>
</comment>
<dbReference type="InParanoid" id="A0A2R5GVE3"/>
<evidence type="ECO:0000313" key="3">
    <source>
        <dbReference type="Proteomes" id="UP000241890"/>
    </source>
</evidence>
<dbReference type="Proteomes" id="UP000241890">
    <property type="component" value="Unassembled WGS sequence"/>
</dbReference>
<sequence length="660" mass="73700">MVGRGADEDEDLAGTTAKGRRNRASRASVRGRLLGQTSEDEFAQVASYCDATTLAKLMTCNTAISALLRERDDIWAALYTTLPLSEELAAPCMHKKNSSWRGVVLRAIAGQIRVVVRPISHNSDATFDMVVPRTTTLFGLKKMVRRAQLLEHGVMMQDFELVLADSSLALGVRGHDALPPSDLTVLFLSSDSLLRSMHANESLRRLLHRNQRPAWRKTLRTVSDGIELVQVFVSPQGLLESPDLSQSIADASGSAPHDPLASSVPDPGPGITNFTVPSPVRLSRRRPRLACCDALKRLKAGELDELAEIVAGKLQKGSDKDDMHIDYDDRLEALERMCHLLDSAQRGIGYNAHKPFWNGGALHPLLHVSIATGTSMPLSLRRRALAEMVRLFLLHLVTKPFLVAAVARGILHSGFPCAFVRLVTSLVPLIVRTQVKQIMEGEIDWIPLVFATKFVARASLLVTRALTPIMGLALAHETLLSWVRTLYTEESERDDWLVYAALLLMFYKRTPPPRPASLDELSMPSRLEELAAASKAAHRSFWQRLGRLVQLALLRTFTLDDLAPYTRMTRRASLRLWLYAAKRLPRLASWLDHLQRALRHQVVVQYVLSSLLWNQLDASLSHATSVSLPVYAYSVPFVLSIMLVRIRMALSDSYYYLIYF</sequence>
<reference evidence="2 3" key="1">
    <citation type="submission" date="2017-12" db="EMBL/GenBank/DDBJ databases">
        <title>Sequencing, de novo assembly and annotation of complete genome of a new Thraustochytrid species, strain FCC1311.</title>
        <authorList>
            <person name="Sedici K."/>
            <person name="Godart F."/>
            <person name="Aiese Cigliano R."/>
            <person name="Sanseverino W."/>
            <person name="Barakat M."/>
            <person name="Ortet P."/>
            <person name="Marechal E."/>
            <person name="Cagnac O."/>
            <person name="Amato A."/>
        </authorList>
    </citation>
    <scope>NUCLEOTIDE SEQUENCE [LARGE SCALE GENOMIC DNA]</scope>
</reference>
<accession>A0A2R5GVE3</accession>
<dbReference type="EMBL" id="BEYU01000219">
    <property type="protein sequence ID" value="GBG34816.1"/>
    <property type="molecule type" value="Genomic_DNA"/>
</dbReference>
<name>A0A2R5GVE3_9STRA</name>
<feature type="region of interest" description="Disordered" evidence="1">
    <location>
        <begin position="247"/>
        <end position="277"/>
    </location>
</feature>
<protein>
    <submittedName>
        <fullName evidence="2">Uncharacterized protein</fullName>
    </submittedName>
</protein>